<protein>
    <submittedName>
        <fullName evidence="13">Zinc transporter ZntB</fullName>
    </submittedName>
</protein>
<evidence type="ECO:0000256" key="8">
    <source>
        <dbReference type="ARBA" id="ARBA00022989"/>
    </source>
</evidence>
<feature type="coiled-coil region" evidence="11">
    <location>
        <begin position="148"/>
        <end position="175"/>
    </location>
</feature>
<evidence type="ECO:0000256" key="10">
    <source>
        <dbReference type="ARBA" id="ARBA00023136"/>
    </source>
</evidence>
<dbReference type="Gene3D" id="1.20.58.340">
    <property type="entry name" value="Magnesium transport protein CorA, transmembrane region"/>
    <property type="match status" value="2"/>
</dbReference>
<keyword evidence="11" id="KW-0175">Coiled coil</keyword>
<feature type="transmembrane region" description="Helical" evidence="12">
    <location>
        <begin position="261"/>
        <end position="283"/>
    </location>
</feature>
<reference evidence="14" key="1">
    <citation type="journal article" date="2019" name="Int. J. Syst. Evol. Microbiol.">
        <title>The Global Catalogue of Microorganisms (GCM) 10K type strain sequencing project: providing services to taxonomists for standard genome sequencing and annotation.</title>
        <authorList>
            <consortium name="The Broad Institute Genomics Platform"/>
            <consortium name="The Broad Institute Genome Sequencing Center for Infectious Disease"/>
            <person name="Wu L."/>
            <person name="Ma J."/>
        </authorList>
    </citation>
    <scope>NUCLEOTIDE SEQUENCE [LARGE SCALE GENOMIC DNA]</scope>
    <source>
        <strain evidence="14">JCM 18401</strain>
    </source>
</reference>
<keyword evidence="6 12" id="KW-0812">Transmembrane</keyword>
<accession>A0ABP9ELX5</accession>
<evidence type="ECO:0000256" key="11">
    <source>
        <dbReference type="SAM" id="Coils"/>
    </source>
</evidence>
<keyword evidence="9" id="KW-0406">Ion transport</keyword>
<name>A0ABP9ELX5_9GAMM</name>
<evidence type="ECO:0000256" key="5">
    <source>
        <dbReference type="ARBA" id="ARBA00022519"/>
    </source>
</evidence>
<dbReference type="Pfam" id="PF01544">
    <property type="entry name" value="CorA"/>
    <property type="match status" value="1"/>
</dbReference>
<dbReference type="Gene3D" id="3.30.460.20">
    <property type="entry name" value="CorA soluble domain-like"/>
    <property type="match status" value="1"/>
</dbReference>
<evidence type="ECO:0000313" key="13">
    <source>
        <dbReference type="EMBL" id="GAA4882597.1"/>
    </source>
</evidence>
<dbReference type="InterPro" id="IPR045861">
    <property type="entry name" value="CorA_cytoplasmic_dom"/>
</dbReference>
<sequence>MQGLIIGRCFDGQGVTEVDDVVLGMDGRSDDQCLWLHFDYTANEAREWIEQHSGLEPVASEALLSEASRPRVTQLTDGVLLNLRGVNLSPGSEPEDMVGMRLWTDGHTIISTCRRALLSVMDVAEHWQRNEGPTNVGEFLVLLTGQLMTRMQGTIEDTEEQIDAIEEQMLLHDDLGMRSQIAEVRRSVIALRRHLSPQKEALHQLQLIKADWLTQEHRQALREVAENQMRYIEGLDSVRERAVVAQEELNNRLSERMNSRMYVLSLVAAIFLPLGFLTGLLGVNIAGIPGQEYPLAFWIFCGLMVVLVGFQWWLFKRNRWL</sequence>
<dbReference type="InterPro" id="IPR002523">
    <property type="entry name" value="MgTranspt_CorA/ZnTranspt_ZntB"/>
</dbReference>
<evidence type="ECO:0000256" key="6">
    <source>
        <dbReference type="ARBA" id="ARBA00022692"/>
    </source>
</evidence>
<evidence type="ECO:0000256" key="1">
    <source>
        <dbReference type="ARBA" id="ARBA00004651"/>
    </source>
</evidence>
<evidence type="ECO:0000256" key="7">
    <source>
        <dbReference type="ARBA" id="ARBA00022833"/>
    </source>
</evidence>
<comment type="subcellular location">
    <subcellularLocation>
        <location evidence="1">Cell membrane</location>
        <topology evidence="1">Multi-pass membrane protein</topology>
    </subcellularLocation>
</comment>
<evidence type="ECO:0000256" key="3">
    <source>
        <dbReference type="ARBA" id="ARBA00022448"/>
    </source>
</evidence>
<dbReference type="Proteomes" id="UP001499988">
    <property type="component" value="Unassembled WGS sequence"/>
</dbReference>
<evidence type="ECO:0000256" key="12">
    <source>
        <dbReference type="SAM" id="Phobius"/>
    </source>
</evidence>
<comment type="caution">
    <text evidence="13">The sequence shown here is derived from an EMBL/GenBank/DDBJ whole genome shotgun (WGS) entry which is preliminary data.</text>
</comment>
<dbReference type="PANTHER" id="PTHR46494">
    <property type="entry name" value="CORA FAMILY METAL ION TRANSPORTER (EUROFUNG)"/>
    <property type="match status" value="1"/>
</dbReference>
<dbReference type="CDD" id="cd12833">
    <property type="entry name" value="ZntB-like_1"/>
    <property type="match status" value="1"/>
</dbReference>
<organism evidence="13 14">
    <name type="scientific">Ferrimonas pelagia</name>
    <dbReference type="NCBI Taxonomy" id="1177826"/>
    <lineage>
        <taxon>Bacteria</taxon>
        <taxon>Pseudomonadati</taxon>
        <taxon>Pseudomonadota</taxon>
        <taxon>Gammaproteobacteria</taxon>
        <taxon>Alteromonadales</taxon>
        <taxon>Ferrimonadaceae</taxon>
        <taxon>Ferrimonas</taxon>
    </lineage>
</organism>
<keyword evidence="4" id="KW-1003">Cell membrane</keyword>
<keyword evidence="10 12" id="KW-0472">Membrane</keyword>
<comment type="similarity">
    <text evidence="2">Belongs to the CorA metal ion transporter (MIT) (TC 1.A.35) family.</text>
</comment>
<proteinExistence type="inferred from homology"/>
<dbReference type="SUPFAM" id="SSF144083">
    <property type="entry name" value="Magnesium transport protein CorA, transmembrane region"/>
    <property type="match status" value="1"/>
</dbReference>
<dbReference type="SUPFAM" id="SSF143865">
    <property type="entry name" value="CorA soluble domain-like"/>
    <property type="match status" value="1"/>
</dbReference>
<keyword evidence="3" id="KW-0813">Transport</keyword>
<evidence type="ECO:0000313" key="14">
    <source>
        <dbReference type="Proteomes" id="UP001499988"/>
    </source>
</evidence>
<keyword evidence="5" id="KW-0997">Cell inner membrane</keyword>
<dbReference type="InterPro" id="IPR045863">
    <property type="entry name" value="CorA_TM1_TM2"/>
</dbReference>
<feature type="transmembrane region" description="Helical" evidence="12">
    <location>
        <begin position="295"/>
        <end position="315"/>
    </location>
</feature>
<dbReference type="RefSeq" id="WP_345334832.1">
    <property type="nucleotide sequence ID" value="NZ_BAABJZ010000023.1"/>
</dbReference>
<keyword evidence="8 12" id="KW-1133">Transmembrane helix</keyword>
<evidence type="ECO:0000256" key="2">
    <source>
        <dbReference type="ARBA" id="ARBA00009765"/>
    </source>
</evidence>
<dbReference type="PANTHER" id="PTHR46494:SF3">
    <property type="entry name" value="ZINC TRANSPORT PROTEIN ZNTB"/>
    <property type="match status" value="1"/>
</dbReference>
<keyword evidence="14" id="KW-1185">Reference proteome</keyword>
<evidence type="ECO:0000256" key="9">
    <source>
        <dbReference type="ARBA" id="ARBA00023065"/>
    </source>
</evidence>
<gene>
    <name evidence="13" type="ORF">GCM10023333_16020</name>
</gene>
<evidence type="ECO:0000256" key="4">
    <source>
        <dbReference type="ARBA" id="ARBA00022475"/>
    </source>
</evidence>
<dbReference type="EMBL" id="BAABJZ010000023">
    <property type="protein sequence ID" value="GAA4882597.1"/>
    <property type="molecule type" value="Genomic_DNA"/>
</dbReference>
<keyword evidence="7" id="KW-0862">Zinc</keyword>